<dbReference type="GO" id="GO:0016020">
    <property type="term" value="C:membrane"/>
    <property type="evidence" value="ECO:0007669"/>
    <property type="project" value="TreeGrafter"/>
</dbReference>
<feature type="transmembrane region" description="Helical" evidence="2">
    <location>
        <begin position="191"/>
        <end position="212"/>
    </location>
</feature>
<feature type="transmembrane region" description="Helical" evidence="2">
    <location>
        <begin position="390"/>
        <end position="410"/>
    </location>
</feature>
<dbReference type="Pfam" id="PF19040">
    <property type="entry name" value="SGNH"/>
    <property type="match status" value="1"/>
</dbReference>
<dbReference type="EMBL" id="JAAXOP010000006">
    <property type="protein sequence ID" value="NKY51102.1"/>
    <property type="molecule type" value="Genomic_DNA"/>
</dbReference>
<evidence type="ECO:0000256" key="2">
    <source>
        <dbReference type="SAM" id="Phobius"/>
    </source>
</evidence>
<dbReference type="GO" id="GO:0009103">
    <property type="term" value="P:lipopolysaccharide biosynthetic process"/>
    <property type="evidence" value="ECO:0007669"/>
    <property type="project" value="TreeGrafter"/>
</dbReference>
<evidence type="ECO:0000259" key="4">
    <source>
        <dbReference type="Pfam" id="PF19040"/>
    </source>
</evidence>
<dbReference type="InterPro" id="IPR050879">
    <property type="entry name" value="Acyltransferase_3"/>
</dbReference>
<feature type="region of interest" description="Disordered" evidence="1">
    <location>
        <begin position="1"/>
        <end position="24"/>
    </location>
</feature>
<gene>
    <name evidence="5" type="ORF">HGA08_12845</name>
</gene>
<evidence type="ECO:0000313" key="5">
    <source>
        <dbReference type="EMBL" id="NKY51102.1"/>
    </source>
</evidence>
<dbReference type="PANTHER" id="PTHR23028:SF53">
    <property type="entry name" value="ACYL_TRANSF_3 DOMAIN-CONTAINING PROTEIN"/>
    <property type="match status" value="1"/>
</dbReference>
<feature type="transmembrane region" description="Helical" evidence="2">
    <location>
        <begin position="162"/>
        <end position="179"/>
    </location>
</feature>
<comment type="caution">
    <text evidence="5">The sequence shown here is derived from an EMBL/GenBank/DDBJ whole genome shotgun (WGS) entry which is preliminary data.</text>
</comment>
<reference evidence="5 6" key="1">
    <citation type="submission" date="2020-04" db="EMBL/GenBank/DDBJ databases">
        <title>MicrobeNet Type strains.</title>
        <authorList>
            <person name="Nicholson A.C."/>
        </authorList>
    </citation>
    <scope>NUCLEOTIDE SEQUENCE [LARGE SCALE GENOMIC DNA]</scope>
    <source>
        <strain evidence="5 6">JCM 12354</strain>
    </source>
</reference>
<protein>
    <submittedName>
        <fullName evidence="5">Acyltransferase</fullName>
    </submittedName>
</protein>
<dbReference type="InterPro" id="IPR002656">
    <property type="entry name" value="Acyl_transf_3_dom"/>
</dbReference>
<dbReference type="Pfam" id="PF01757">
    <property type="entry name" value="Acyl_transf_3"/>
    <property type="match status" value="1"/>
</dbReference>
<dbReference type="RefSeq" id="WP_067872505.1">
    <property type="nucleotide sequence ID" value="NZ_JAAXOP010000006.1"/>
</dbReference>
<feature type="domain" description="Acyltransferase 3" evidence="3">
    <location>
        <begin position="28"/>
        <end position="362"/>
    </location>
</feature>
<keyword evidence="2" id="KW-1133">Transmembrane helix</keyword>
<keyword evidence="2" id="KW-0472">Membrane</keyword>
<keyword evidence="5" id="KW-0012">Acyltransferase</keyword>
<name>A0A846XYY8_9NOCA</name>
<keyword evidence="6" id="KW-1185">Reference proteome</keyword>
<organism evidence="5 6">
    <name type="scientific">Nocardia vermiculata</name>
    <dbReference type="NCBI Taxonomy" id="257274"/>
    <lineage>
        <taxon>Bacteria</taxon>
        <taxon>Bacillati</taxon>
        <taxon>Actinomycetota</taxon>
        <taxon>Actinomycetes</taxon>
        <taxon>Mycobacteriales</taxon>
        <taxon>Nocardiaceae</taxon>
        <taxon>Nocardia</taxon>
    </lineage>
</organism>
<feature type="transmembrane region" description="Helical" evidence="2">
    <location>
        <begin position="32"/>
        <end position="48"/>
    </location>
</feature>
<feature type="transmembrane region" description="Helical" evidence="2">
    <location>
        <begin position="92"/>
        <end position="110"/>
    </location>
</feature>
<dbReference type="GO" id="GO:0016747">
    <property type="term" value="F:acyltransferase activity, transferring groups other than amino-acyl groups"/>
    <property type="evidence" value="ECO:0007669"/>
    <property type="project" value="InterPro"/>
</dbReference>
<dbReference type="Proteomes" id="UP000565711">
    <property type="component" value="Unassembled WGS sequence"/>
</dbReference>
<evidence type="ECO:0000313" key="6">
    <source>
        <dbReference type="Proteomes" id="UP000565711"/>
    </source>
</evidence>
<keyword evidence="2" id="KW-0812">Transmembrane</keyword>
<evidence type="ECO:0000259" key="3">
    <source>
        <dbReference type="Pfam" id="PF01757"/>
    </source>
</evidence>
<dbReference type="InterPro" id="IPR043968">
    <property type="entry name" value="SGNH"/>
</dbReference>
<accession>A0A846XYY8</accession>
<sequence length="702" mass="74626">MAVSAAAGPDSTKTRAAPTSQTRPGYRNDLDGLRGIAIALVVVFHIWFGRVSGGVDVFLVLSGFFFTGLLVRRGEKGAVGIGFTVRRTLRRLLPAMVVVLAAVVGATAYFRPYTQWDDVAAQAMASLLYYQNWQLATSWSDYLAADPSVSPLQHLWSMAVQGQYYLLSLLVVAAVAAILRRTGHSARLRPVLGALVVPAAVASLLYATHGAATQQGWNYYDSGARLWELLAGAALALVGPALTLPRWLRGVTALLGVAGVVACGWLIVNGANVYPGPAALLPVLAAVAVIISCNNVAADEMPWPNRLLASRTAQWLGNVAYPLYLWHWPLLIFYLAETGRPHAGLRAGVAVVGVSLALAWATHRLVEQPLRLGARSAAEFGSSVAYRRTAGVAVVLVAVALVATTTTWQFGVAERQPAPAEHGLDPVLYPGAEALAAGAATPAAPMRPTVLQAPGELPPPTRDGCIADWNTRDVVTCTYGDATATRTIAVVGSSHAEHWLPAFQDLAAQHSFRIQVYLKMGCPLTLSLDAPYMGQNNPDCRDWSQAAIDRVAADRPDWVFTTGTRPAPEGGGDETPPQYLDVWSALAERGLNVIAVRDTPWLSRAGVAYDAADCLAGGGTAVGCGMLRADALDPVNPALEPASRYPNIFPIDLTDAFCDATVCPVVVGNILVYHDSHHLTSSYSHSLAGALGRALQPVLHWW</sequence>
<proteinExistence type="predicted"/>
<feature type="transmembrane region" description="Helical" evidence="2">
    <location>
        <begin position="251"/>
        <end position="268"/>
    </location>
</feature>
<feature type="transmembrane region" description="Helical" evidence="2">
    <location>
        <begin position="280"/>
        <end position="298"/>
    </location>
</feature>
<dbReference type="AlphaFoldDB" id="A0A846XYY8"/>
<feature type="transmembrane region" description="Helical" evidence="2">
    <location>
        <begin position="54"/>
        <end position="71"/>
    </location>
</feature>
<feature type="domain" description="SGNH" evidence="4">
    <location>
        <begin position="475"/>
        <end position="690"/>
    </location>
</feature>
<dbReference type="PANTHER" id="PTHR23028">
    <property type="entry name" value="ACETYLTRANSFERASE"/>
    <property type="match status" value="1"/>
</dbReference>
<evidence type="ECO:0000256" key="1">
    <source>
        <dbReference type="SAM" id="MobiDB-lite"/>
    </source>
</evidence>
<keyword evidence="5" id="KW-0808">Transferase</keyword>
<feature type="transmembrane region" description="Helical" evidence="2">
    <location>
        <begin position="319"/>
        <end position="336"/>
    </location>
</feature>